<dbReference type="Proteomes" id="UP000292447">
    <property type="component" value="Chromosome III"/>
</dbReference>
<organism evidence="3 4">
    <name type="scientific">Metschnikowia aff. pulcherrima</name>
    <dbReference type="NCBI Taxonomy" id="2163413"/>
    <lineage>
        <taxon>Eukaryota</taxon>
        <taxon>Fungi</taxon>
        <taxon>Dikarya</taxon>
        <taxon>Ascomycota</taxon>
        <taxon>Saccharomycotina</taxon>
        <taxon>Pichiomycetes</taxon>
        <taxon>Metschnikowiaceae</taxon>
        <taxon>Metschnikowia</taxon>
    </lineage>
</organism>
<evidence type="ECO:0000256" key="1">
    <source>
        <dbReference type="SAM" id="Coils"/>
    </source>
</evidence>
<feature type="region of interest" description="Disordered" evidence="2">
    <location>
        <begin position="265"/>
        <end position="291"/>
    </location>
</feature>
<gene>
    <name evidence="3" type="ORF">METSCH_C01610</name>
</gene>
<accession>A0A4P6XPJ9</accession>
<feature type="coiled-coil region" evidence="1">
    <location>
        <begin position="178"/>
        <end position="212"/>
    </location>
</feature>
<evidence type="ECO:0000313" key="3">
    <source>
        <dbReference type="EMBL" id="QBM88196.1"/>
    </source>
</evidence>
<evidence type="ECO:0000313" key="4">
    <source>
        <dbReference type="Proteomes" id="UP000292447"/>
    </source>
</evidence>
<dbReference type="EMBL" id="CP034458">
    <property type="protein sequence ID" value="QBM88196.1"/>
    <property type="molecule type" value="Genomic_DNA"/>
</dbReference>
<protein>
    <submittedName>
        <fullName evidence="3">Uncharacterized protein</fullName>
    </submittedName>
</protein>
<evidence type="ECO:0000256" key="2">
    <source>
        <dbReference type="SAM" id="MobiDB-lite"/>
    </source>
</evidence>
<dbReference type="AlphaFoldDB" id="A0A4P6XPJ9"/>
<proteinExistence type="predicted"/>
<keyword evidence="4" id="KW-1185">Reference proteome</keyword>
<reference evidence="4" key="1">
    <citation type="submission" date="2019-03" db="EMBL/GenBank/DDBJ databases">
        <title>Snf2 controls pulcherriminic acid biosynthesis and connects pigmentation and antifungal activity of the yeast Metschnikowia pulcherrima.</title>
        <authorList>
            <person name="Gore-Lloyd D."/>
            <person name="Sumann I."/>
            <person name="Brachmann A.O."/>
            <person name="Schneeberger K."/>
            <person name="Ortiz-Merino R.A."/>
            <person name="Moreno-Beltran M."/>
            <person name="Schlaefli M."/>
            <person name="Kirner P."/>
            <person name="Santos Kron A."/>
            <person name="Wolfe K.H."/>
            <person name="Piel J."/>
            <person name="Ahrens C.H."/>
            <person name="Henk D."/>
            <person name="Freimoser F.M."/>
        </authorList>
    </citation>
    <scope>NUCLEOTIDE SEQUENCE [LARGE SCALE GENOMIC DNA]</scope>
    <source>
        <strain evidence="4">APC 1.2</strain>
    </source>
</reference>
<keyword evidence="1" id="KW-0175">Coiled coil</keyword>
<name>A0A4P6XPJ9_9ASCO</name>
<sequence>MSLRRGTVPATNYKEPHAPAAPVGLASLILNGNTADGGLRLITYKAVYASQLIEELDMARRAVVPGEFKLTEITDKICTTPEKLAELKAQTDALTQAYQDEPKSGEILAAEDEITRLNSQLDADLRAERKVSEIVAKTTQNWAGQAPQLNQKYAVQKLALPLNLRRMEDVPGFDSSIYVRAAQRRQEEAQQKAEYERQLQEQADREAQLIAEQNLADQNLAHLLSVQSHQFATEPQIHLPEPQLDELSYAVDDDVLMTPAYADTYLPQHPTDALPPLPHIDSSYLHSPGPQ</sequence>